<evidence type="ECO:0000256" key="1">
    <source>
        <dbReference type="SAM" id="MobiDB-lite"/>
    </source>
</evidence>
<feature type="region of interest" description="Disordered" evidence="1">
    <location>
        <begin position="1"/>
        <end position="32"/>
    </location>
</feature>
<organism evidence="2 3">
    <name type="scientific">Vespula pensylvanica</name>
    <name type="common">Western yellow jacket</name>
    <name type="synonym">Wasp</name>
    <dbReference type="NCBI Taxonomy" id="30213"/>
    <lineage>
        <taxon>Eukaryota</taxon>
        <taxon>Metazoa</taxon>
        <taxon>Ecdysozoa</taxon>
        <taxon>Arthropoda</taxon>
        <taxon>Hexapoda</taxon>
        <taxon>Insecta</taxon>
        <taxon>Pterygota</taxon>
        <taxon>Neoptera</taxon>
        <taxon>Endopterygota</taxon>
        <taxon>Hymenoptera</taxon>
        <taxon>Apocrita</taxon>
        <taxon>Aculeata</taxon>
        <taxon>Vespoidea</taxon>
        <taxon>Vespidae</taxon>
        <taxon>Vespinae</taxon>
        <taxon>Vespula</taxon>
    </lineage>
</organism>
<name>A0A834UBT6_VESPE</name>
<comment type="caution">
    <text evidence="2">The sequence shown here is derived from an EMBL/GenBank/DDBJ whole genome shotgun (WGS) entry which is preliminary data.</text>
</comment>
<accession>A0A834UBT6</accession>
<evidence type="ECO:0000313" key="2">
    <source>
        <dbReference type="EMBL" id="KAF7429616.1"/>
    </source>
</evidence>
<dbReference type="Proteomes" id="UP000600918">
    <property type="component" value="Unassembled WGS sequence"/>
</dbReference>
<protein>
    <submittedName>
        <fullName evidence="2">Uncharacterized protein</fullName>
    </submittedName>
</protein>
<sequence>MEKQIEKQTNNNNNNNNNNNKNNNNKNRNNANISCSSLRESFAPIGCSEWRPCLAELKRASLKGDRPRTRYSSIP</sequence>
<evidence type="ECO:0000313" key="3">
    <source>
        <dbReference type="Proteomes" id="UP000600918"/>
    </source>
</evidence>
<proteinExistence type="predicted"/>
<gene>
    <name evidence="2" type="ORF">H0235_006014</name>
</gene>
<keyword evidence="3" id="KW-1185">Reference proteome</keyword>
<dbReference type="EMBL" id="JACSDY010000004">
    <property type="protein sequence ID" value="KAF7429616.1"/>
    <property type="molecule type" value="Genomic_DNA"/>
</dbReference>
<dbReference type="AlphaFoldDB" id="A0A834UBT6"/>
<reference evidence="2" key="1">
    <citation type="journal article" date="2020" name="G3 (Bethesda)">
        <title>High-Quality Assemblies for Three Invasive Social Wasps from the &lt;i&gt;Vespula&lt;/i&gt; Genus.</title>
        <authorList>
            <person name="Harrop T.W.R."/>
            <person name="Guhlin J."/>
            <person name="McLaughlin G.M."/>
            <person name="Permina E."/>
            <person name="Stockwell P."/>
            <person name="Gilligan J."/>
            <person name="Le Lec M.F."/>
            <person name="Gruber M.A.M."/>
            <person name="Quinn O."/>
            <person name="Lovegrove M."/>
            <person name="Duncan E.J."/>
            <person name="Remnant E.J."/>
            <person name="Van Eeckhoven J."/>
            <person name="Graham B."/>
            <person name="Knapp R.A."/>
            <person name="Langford K.W."/>
            <person name="Kronenberg Z."/>
            <person name="Press M.O."/>
            <person name="Eacker S.M."/>
            <person name="Wilson-Rankin E.E."/>
            <person name="Purcell J."/>
            <person name="Lester P.J."/>
            <person name="Dearden P.K."/>
        </authorList>
    </citation>
    <scope>NUCLEOTIDE SEQUENCE</scope>
    <source>
        <strain evidence="2">Volc-1</strain>
    </source>
</reference>
<feature type="compositionally biased region" description="Low complexity" evidence="1">
    <location>
        <begin position="10"/>
        <end position="32"/>
    </location>
</feature>